<keyword evidence="2" id="KW-0255">Endonuclease</keyword>
<gene>
    <name evidence="2" type="ORF">HKD21_00830</name>
</gene>
<accession>A0ABR9YA45</accession>
<dbReference type="EMBL" id="JABCQO010000001">
    <property type="protein sequence ID" value="MBF0875392.1"/>
    <property type="molecule type" value="Genomic_DNA"/>
</dbReference>
<name>A0ABR9YA45_9PROT</name>
<dbReference type="Proteomes" id="UP000630952">
    <property type="component" value="Unassembled WGS sequence"/>
</dbReference>
<dbReference type="InterPro" id="IPR011856">
    <property type="entry name" value="tRNA_endonuc-like_dom_sf"/>
</dbReference>
<feature type="compositionally biased region" description="Polar residues" evidence="1">
    <location>
        <begin position="1"/>
        <end position="14"/>
    </location>
</feature>
<comment type="caution">
    <text evidence="2">The sequence shown here is derived from an EMBL/GenBank/DDBJ whole genome shotgun (WGS) entry which is preliminary data.</text>
</comment>
<reference evidence="2" key="1">
    <citation type="submission" date="2020-04" db="EMBL/GenBank/DDBJ databases">
        <authorList>
            <person name="Sombolestani A."/>
        </authorList>
    </citation>
    <scope>NUCLEOTIDE SEQUENCE</scope>
    <source>
        <strain evidence="2">LMG 27748</strain>
    </source>
</reference>
<feature type="region of interest" description="Disordered" evidence="1">
    <location>
        <begin position="1"/>
        <end position="20"/>
    </location>
</feature>
<evidence type="ECO:0000256" key="1">
    <source>
        <dbReference type="SAM" id="MobiDB-lite"/>
    </source>
</evidence>
<keyword evidence="3" id="KW-1185">Reference proteome</keyword>
<organism evidence="2 3">
    <name type="scientific">Gluconobacter cerevisiae</name>
    <dbReference type="NCBI Taxonomy" id="1379734"/>
    <lineage>
        <taxon>Bacteria</taxon>
        <taxon>Pseudomonadati</taxon>
        <taxon>Pseudomonadota</taxon>
        <taxon>Alphaproteobacteria</taxon>
        <taxon>Acetobacterales</taxon>
        <taxon>Acetobacteraceae</taxon>
        <taxon>Gluconobacter</taxon>
    </lineage>
</organism>
<proteinExistence type="predicted"/>
<keyword evidence="2" id="KW-0540">Nuclease</keyword>
<dbReference type="GO" id="GO:0004519">
    <property type="term" value="F:endonuclease activity"/>
    <property type="evidence" value="ECO:0007669"/>
    <property type="project" value="UniProtKB-KW"/>
</dbReference>
<evidence type="ECO:0000313" key="2">
    <source>
        <dbReference type="EMBL" id="MBF0875392.1"/>
    </source>
</evidence>
<protein>
    <submittedName>
        <fullName evidence="2">Restriction endonuclease</fullName>
    </submittedName>
</protein>
<keyword evidence="2" id="KW-0378">Hydrolase</keyword>
<dbReference type="Gene3D" id="3.40.1350.10">
    <property type="match status" value="1"/>
</dbReference>
<sequence>MGSATASQSGTFPFSKSRGGVDSVINEHRLRLERIYMQAFMGSLVGHGSTKSAFFITSSFSIPTMDYVCPQRQRATLIDRSTLADLMTEQGLRVSRAVELNNIDLNCFEPD</sequence>
<reference evidence="2" key="2">
    <citation type="submission" date="2020-11" db="EMBL/GenBank/DDBJ databases">
        <title>Description of novel Gluconobacter species.</title>
        <authorList>
            <person name="Cleenwerck I."/>
            <person name="Cnockaert M."/>
            <person name="Borremans W."/>
            <person name="Wieme A.D."/>
            <person name="De Vuyst L."/>
            <person name="Vandamme P."/>
        </authorList>
    </citation>
    <scope>NUCLEOTIDE SEQUENCE</scope>
    <source>
        <strain evidence="2">LMG 27748</strain>
    </source>
</reference>
<evidence type="ECO:0000313" key="3">
    <source>
        <dbReference type="Proteomes" id="UP000630952"/>
    </source>
</evidence>